<sequence length="99" mass="10454">MNLCVSGISKDSDCIIVTLCSRQCPDYELIDAAAILLLAVDTGVKTVRCVGDAIIQRKAIAQLAAALKSLGIAVAIDELQPMGKRGKYLKALLTYAKCG</sequence>
<proteinExistence type="predicted"/>
<evidence type="ECO:0000313" key="2">
    <source>
        <dbReference type="Proteomes" id="UP000322917"/>
    </source>
</evidence>
<dbReference type="EMBL" id="FQZD01000006">
    <property type="protein sequence ID" value="SHI66215.1"/>
    <property type="molecule type" value="Genomic_DNA"/>
</dbReference>
<protein>
    <submittedName>
        <fullName evidence="1">Uncharacterized protein</fullName>
    </submittedName>
</protein>
<reference evidence="1 2" key="1">
    <citation type="submission" date="2016-11" db="EMBL/GenBank/DDBJ databases">
        <authorList>
            <person name="Varghese N."/>
            <person name="Submissions S."/>
        </authorList>
    </citation>
    <scope>NUCLEOTIDE SEQUENCE [LARGE SCALE GENOMIC DNA]</scope>
    <source>
        <strain evidence="1 2">DSM 15287</strain>
    </source>
</reference>
<dbReference type="Proteomes" id="UP000322917">
    <property type="component" value="Unassembled WGS sequence"/>
</dbReference>
<accession>A0A1M6CYR0</accession>
<name>A0A1M6CYR0_9FIRM</name>
<evidence type="ECO:0000313" key="1">
    <source>
        <dbReference type="EMBL" id="SHI66215.1"/>
    </source>
</evidence>
<organism evidence="1 2">
    <name type="scientific">Propionispora hippei DSM 15287</name>
    <dbReference type="NCBI Taxonomy" id="1123003"/>
    <lineage>
        <taxon>Bacteria</taxon>
        <taxon>Bacillati</taxon>
        <taxon>Bacillota</taxon>
        <taxon>Negativicutes</taxon>
        <taxon>Selenomonadales</taxon>
        <taxon>Sporomusaceae</taxon>
        <taxon>Propionispora</taxon>
    </lineage>
</organism>
<gene>
    <name evidence="1" type="ORF">SAMN02745170_00789</name>
</gene>
<dbReference type="AlphaFoldDB" id="A0A1M6CYR0"/>
<keyword evidence="2" id="KW-1185">Reference proteome</keyword>